<feature type="compositionally biased region" description="Polar residues" evidence="10">
    <location>
        <begin position="191"/>
        <end position="200"/>
    </location>
</feature>
<dbReference type="Pfam" id="PF00271">
    <property type="entry name" value="Helicase_C"/>
    <property type="match status" value="1"/>
</dbReference>
<dbReference type="Gene3D" id="1.20.120.850">
    <property type="entry name" value="SWI2/SNF2 ATPases, N-terminal domain"/>
    <property type="match status" value="1"/>
</dbReference>
<dbReference type="STRING" id="43041.A0A182JQ39"/>
<evidence type="ECO:0000256" key="7">
    <source>
        <dbReference type="ARBA" id="ARBA00023125"/>
    </source>
</evidence>
<dbReference type="PROSITE" id="PS51194">
    <property type="entry name" value="HELICASE_CTER"/>
    <property type="match status" value="1"/>
</dbReference>
<dbReference type="InterPro" id="IPR044573">
    <property type="entry name" value="ARIP4_DEXHc"/>
</dbReference>
<dbReference type="InterPro" id="IPR049730">
    <property type="entry name" value="SNF2/RAD54-like_C"/>
</dbReference>
<feature type="compositionally biased region" description="Basic and acidic residues" evidence="10">
    <location>
        <begin position="403"/>
        <end position="414"/>
    </location>
</feature>
<dbReference type="InterPro" id="IPR044574">
    <property type="entry name" value="ARIP4-like"/>
</dbReference>
<dbReference type="InterPro" id="IPR027417">
    <property type="entry name" value="P-loop_NTPase"/>
</dbReference>
<feature type="coiled-coil region" evidence="9">
    <location>
        <begin position="519"/>
        <end position="580"/>
    </location>
</feature>
<feature type="compositionally biased region" description="Low complexity" evidence="10">
    <location>
        <begin position="1658"/>
        <end position="1669"/>
    </location>
</feature>
<keyword evidence="14" id="KW-1185">Reference proteome</keyword>
<feature type="region of interest" description="Disordered" evidence="10">
    <location>
        <begin position="1458"/>
        <end position="1723"/>
    </location>
</feature>
<comment type="subcellular location">
    <subcellularLocation>
        <location evidence="1">Nucleus</location>
    </subcellularLocation>
</comment>
<feature type="compositionally biased region" description="Pro residues" evidence="10">
    <location>
        <begin position="119"/>
        <end position="128"/>
    </location>
</feature>
<evidence type="ECO:0000256" key="9">
    <source>
        <dbReference type="SAM" id="Coils"/>
    </source>
</evidence>
<feature type="compositionally biased region" description="Low complexity" evidence="10">
    <location>
        <begin position="3504"/>
        <end position="3518"/>
    </location>
</feature>
<dbReference type="GO" id="GO:0003677">
    <property type="term" value="F:DNA binding"/>
    <property type="evidence" value="ECO:0007669"/>
    <property type="project" value="UniProtKB-KW"/>
</dbReference>
<name>A0A182JQ39_9DIPT</name>
<feature type="compositionally biased region" description="Low complexity" evidence="10">
    <location>
        <begin position="420"/>
        <end position="435"/>
    </location>
</feature>
<feature type="domain" description="Helicase ATP-binding" evidence="11">
    <location>
        <begin position="841"/>
        <end position="1059"/>
    </location>
</feature>
<feature type="region of interest" description="Disordered" evidence="10">
    <location>
        <begin position="3154"/>
        <end position="3302"/>
    </location>
</feature>
<feature type="compositionally biased region" description="Low complexity" evidence="10">
    <location>
        <begin position="3481"/>
        <end position="3492"/>
    </location>
</feature>
<keyword evidence="4" id="KW-0378">Hydrolase</keyword>
<dbReference type="InterPro" id="IPR001650">
    <property type="entry name" value="Helicase_C-like"/>
</dbReference>
<feature type="compositionally biased region" description="Basic and acidic residues" evidence="10">
    <location>
        <begin position="1829"/>
        <end position="1871"/>
    </location>
</feature>
<feature type="compositionally biased region" description="Low complexity" evidence="10">
    <location>
        <begin position="3157"/>
        <end position="3173"/>
    </location>
</feature>
<proteinExistence type="inferred from homology"/>
<feature type="region of interest" description="Disordered" evidence="10">
    <location>
        <begin position="2958"/>
        <end position="3048"/>
    </location>
</feature>
<feature type="region of interest" description="Disordered" evidence="10">
    <location>
        <begin position="1829"/>
        <end position="1973"/>
    </location>
</feature>
<dbReference type="Gene3D" id="3.40.50.300">
    <property type="entry name" value="P-loop containing nucleotide triphosphate hydrolases"/>
    <property type="match status" value="2"/>
</dbReference>
<feature type="compositionally biased region" description="Polar residues" evidence="10">
    <location>
        <begin position="332"/>
        <end position="348"/>
    </location>
</feature>
<feature type="compositionally biased region" description="Low complexity" evidence="10">
    <location>
        <begin position="2863"/>
        <end position="2878"/>
    </location>
</feature>
<feature type="compositionally biased region" description="Acidic residues" evidence="10">
    <location>
        <begin position="754"/>
        <end position="777"/>
    </location>
</feature>
<feature type="region of interest" description="Disordered" evidence="10">
    <location>
        <begin position="1249"/>
        <end position="1296"/>
    </location>
</feature>
<feature type="region of interest" description="Disordered" evidence="10">
    <location>
        <begin position="2655"/>
        <end position="2678"/>
    </location>
</feature>
<feature type="compositionally biased region" description="Low complexity" evidence="10">
    <location>
        <begin position="3240"/>
        <end position="3298"/>
    </location>
</feature>
<feature type="compositionally biased region" description="Basic and acidic residues" evidence="10">
    <location>
        <begin position="242"/>
        <end position="256"/>
    </location>
</feature>
<keyword evidence="5" id="KW-0347">Helicase</keyword>
<dbReference type="PANTHER" id="PTHR45797:SF1">
    <property type="entry name" value="HELICASE ARIP4"/>
    <property type="match status" value="1"/>
</dbReference>
<feature type="compositionally biased region" description="Polar residues" evidence="10">
    <location>
        <begin position="1474"/>
        <end position="1529"/>
    </location>
</feature>
<feature type="region of interest" description="Disordered" evidence="10">
    <location>
        <begin position="1"/>
        <end position="40"/>
    </location>
</feature>
<evidence type="ECO:0000313" key="13">
    <source>
        <dbReference type="EnsemblMetazoa" id="ACHR000623-PA"/>
    </source>
</evidence>
<keyword evidence="8" id="KW-0539">Nucleus</keyword>
<feature type="compositionally biased region" description="Polar residues" evidence="10">
    <location>
        <begin position="277"/>
        <end position="288"/>
    </location>
</feature>
<feature type="compositionally biased region" description="Polar residues" evidence="10">
    <location>
        <begin position="1595"/>
        <end position="1616"/>
    </location>
</feature>
<dbReference type="SMART" id="SM00490">
    <property type="entry name" value="HELICc"/>
    <property type="match status" value="1"/>
</dbReference>
<feature type="compositionally biased region" description="Low complexity" evidence="10">
    <location>
        <begin position="447"/>
        <end position="472"/>
    </location>
</feature>
<dbReference type="GO" id="GO:0016887">
    <property type="term" value="F:ATP hydrolysis activity"/>
    <property type="evidence" value="ECO:0007669"/>
    <property type="project" value="InterPro"/>
</dbReference>
<feature type="compositionally biased region" description="Low complexity" evidence="10">
    <location>
        <begin position="3363"/>
        <end position="3382"/>
    </location>
</feature>
<comment type="similarity">
    <text evidence="2">Belongs to the SNF2/RAD54 helicase family.</text>
</comment>
<evidence type="ECO:0000256" key="6">
    <source>
        <dbReference type="ARBA" id="ARBA00022840"/>
    </source>
</evidence>
<feature type="compositionally biased region" description="Polar residues" evidence="10">
    <location>
        <begin position="1690"/>
        <end position="1703"/>
    </location>
</feature>
<feature type="domain" description="Helicase C-terminal" evidence="12">
    <location>
        <begin position="1999"/>
        <end position="2172"/>
    </location>
</feature>
<organism evidence="13 14">
    <name type="scientific">Anopheles christyi</name>
    <dbReference type="NCBI Taxonomy" id="43041"/>
    <lineage>
        <taxon>Eukaryota</taxon>
        <taxon>Metazoa</taxon>
        <taxon>Ecdysozoa</taxon>
        <taxon>Arthropoda</taxon>
        <taxon>Hexapoda</taxon>
        <taxon>Insecta</taxon>
        <taxon>Pterygota</taxon>
        <taxon>Neoptera</taxon>
        <taxon>Endopterygota</taxon>
        <taxon>Diptera</taxon>
        <taxon>Nematocera</taxon>
        <taxon>Culicoidea</taxon>
        <taxon>Culicidae</taxon>
        <taxon>Anophelinae</taxon>
        <taxon>Anopheles</taxon>
    </lineage>
</organism>
<evidence type="ECO:0000259" key="12">
    <source>
        <dbReference type="PROSITE" id="PS51194"/>
    </source>
</evidence>
<dbReference type="CDD" id="cd18069">
    <property type="entry name" value="DEXHc_ARIP4"/>
    <property type="match status" value="1"/>
</dbReference>
<protein>
    <recommendedName>
        <fullName evidence="15">Helicase ATP-binding domain-containing protein</fullName>
    </recommendedName>
</protein>
<dbReference type="InterPro" id="IPR038718">
    <property type="entry name" value="SNF2-like_sf"/>
</dbReference>
<feature type="region of interest" description="Disordered" evidence="10">
    <location>
        <begin position="599"/>
        <end position="622"/>
    </location>
</feature>
<dbReference type="InterPro" id="IPR014001">
    <property type="entry name" value="Helicase_ATP-bd"/>
</dbReference>
<dbReference type="SMART" id="SM00487">
    <property type="entry name" value="DEXDc"/>
    <property type="match status" value="1"/>
</dbReference>
<evidence type="ECO:0000256" key="8">
    <source>
        <dbReference type="ARBA" id="ARBA00023242"/>
    </source>
</evidence>
<feature type="compositionally biased region" description="Basic residues" evidence="10">
    <location>
        <begin position="177"/>
        <end position="186"/>
    </location>
</feature>
<feature type="compositionally biased region" description="Polar residues" evidence="10">
    <location>
        <begin position="213"/>
        <end position="227"/>
    </location>
</feature>
<dbReference type="Pfam" id="PF00176">
    <property type="entry name" value="SNF2-rel_dom"/>
    <property type="match status" value="1"/>
</dbReference>
<feature type="region of interest" description="Disordered" evidence="10">
    <location>
        <begin position="3434"/>
        <end position="3453"/>
    </location>
</feature>
<dbReference type="PROSITE" id="PS51192">
    <property type="entry name" value="HELICASE_ATP_BIND_1"/>
    <property type="match status" value="1"/>
</dbReference>
<feature type="compositionally biased region" description="Polar residues" evidence="10">
    <location>
        <begin position="1558"/>
        <end position="1587"/>
    </location>
</feature>
<evidence type="ECO:0000256" key="4">
    <source>
        <dbReference type="ARBA" id="ARBA00022801"/>
    </source>
</evidence>
<feature type="region of interest" description="Disordered" evidence="10">
    <location>
        <begin position="2604"/>
        <end position="2636"/>
    </location>
</feature>
<dbReference type="InterPro" id="IPR000330">
    <property type="entry name" value="SNF2_N"/>
</dbReference>
<feature type="region of interest" description="Disordered" evidence="10">
    <location>
        <begin position="753"/>
        <end position="790"/>
    </location>
</feature>
<feature type="compositionally biased region" description="Pro residues" evidence="10">
    <location>
        <begin position="3493"/>
        <end position="3503"/>
    </location>
</feature>
<feature type="compositionally biased region" description="Polar residues" evidence="10">
    <location>
        <begin position="391"/>
        <end position="402"/>
    </location>
</feature>
<feature type="region of interest" description="Disordered" evidence="10">
    <location>
        <begin position="2739"/>
        <end position="2932"/>
    </location>
</feature>
<dbReference type="GO" id="GO:0005524">
    <property type="term" value="F:ATP binding"/>
    <property type="evidence" value="ECO:0007669"/>
    <property type="project" value="UniProtKB-KW"/>
</dbReference>
<dbReference type="VEuPathDB" id="VectorBase:ACHR000623"/>
<feature type="region of interest" description="Disordered" evidence="10">
    <location>
        <begin position="2412"/>
        <end position="2510"/>
    </location>
</feature>
<feature type="region of interest" description="Disordered" evidence="10">
    <location>
        <begin position="714"/>
        <end position="737"/>
    </location>
</feature>
<feature type="compositionally biased region" description="Basic residues" evidence="10">
    <location>
        <begin position="3347"/>
        <end position="3362"/>
    </location>
</feature>
<evidence type="ECO:0000256" key="5">
    <source>
        <dbReference type="ARBA" id="ARBA00022806"/>
    </source>
</evidence>
<keyword evidence="9" id="KW-0175">Coiled coil</keyword>
<feature type="region of interest" description="Disordered" evidence="10">
    <location>
        <begin position="117"/>
        <end position="303"/>
    </location>
</feature>
<keyword evidence="6" id="KW-0067">ATP-binding</keyword>
<feature type="region of interest" description="Disordered" evidence="10">
    <location>
        <begin position="2226"/>
        <end position="2245"/>
    </location>
</feature>
<evidence type="ECO:0000256" key="1">
    <source>
        <dbReference type="ARBA" id="ARBA00004123"/>
    </source>
</evidence>
<feature type="region of interest" description="Disordered" evidence="10">
    <location>
        <begin position="388"/>
        <end position="472"/>
    </location>
</feature>
<reference evidence="13" key="2">
    <citation type="submission" date="2020-05" db="UniProtKB">
        <authorList>
            <consortium name="EnsemblMetazoa"/>
        </authorList>
    </citation>
    <scope>IDENTIFICATION</scope>
    <source>
        <strain evidence="13">ACHKN1017</strain>
    </source>
</reference>
<feature type="region of interest" description="Disordered" evidence="10">
    <location>
        <begin position="321"/>
        <end position="361"/>
    </location>
</feature>
<dbReference type="CDD" id="cd18793">
    <property type="entry name" value="SF2_C_SNF"/>
    <property type="match status" value="1"/>
</dbReference>
<feature type="region of interest" description="Disordered" evidence="10">
    <location>
        <begin position="3316"/>
        <end position="3382"/>
    </location>
</feature>
<feature type="compositionally biased region" description="Low complexity" evidence="10">
    <location>
        <begin position="3546"/>
        <end position="3557"/>
    </location>
</feature>
<feature type="compositionally biased region" description="Polar residues" evidence="10">
    <location>
        <begin position="2818"/>
        <end position="2830"/>
    </location>
</feature>
<feature type="compositionally biased region" description="Low complexity" evidence="10">
    <location>
        <begin position="1935"/>
        <end position="1965"/>
    </location>
</feature>
<evidence type="ECO:0000256" key="10">
    <source>
        <dbReference type="SAM" id="MobiDB-lite"/>
    </source>
</evidence>
<feature type="compositionally biased region" description="Low complexity" evidence="10">
    <location>
        <begin position="604"/>
        <end position="621"/>
    </location>
</feature>
<keyword evidence="7" id="KW-0238">DNA-binding</keyword>
<feature type="compositionally biased region" description="Polar residues" evidence="10">
    <location>
        <begin position="2796"/>
        <end position="2810"/>
    </location>
</feature>
<evidence type="ECO:0000256" key="2">
    <source>
        <dbReference type="ARBA" id="ARBA00007025"/>
    </source>
</evidence>
<feature type="compositionally biased region" description="Low complexity" evidence="10">
    <location>
        <begin position="3020"/>
        <end position="3033"/>
    </location>
</feature>
<feature type="compositionally biased region" description="Basic and acidic residues" evidence="10">
    <location>
        <begin position="2461"/>
        <end position="2481"/>
    </location>
</feature>
<evidence type="ECO:0008006" key="15">
    <source>
        <dbReference type="Google" id="ProtNLM"/>
    </source>
</evidence>
<feature type="compositionally biased region" description="Low complexity" evidence="10">
    <location>
        <begin position="3442"/>
        <end position="3453"/>
    </location>
</feature>
<dbReference type="PANTHER" id="PTHR45797">
    <property type="entry name" value="RAD54-LIKE"/>
    <property type="match status" value="1"/>
</dbReference>
<feature type="compositionally biased region" description="Polar residues" evidence="10">
    <location>
        <begin position="3327"/>
        <end position="3341"/>
    </location>
</feature>
<evidence type="ECO:0000256" key="3">
    <source>
        <dbReference type="ARBA" id="ARBA00022741"/>
    </source>
</evidence>
<feature type="compositionally biased region" description="Basic and acidic residues" evidence="10">
    <location>
        <begin position="1918"/>
        <end position="1934"/>
    </location>
</feature>
<feature type="compositionally biased region" description="Polar residues" evidence="10">
    <location>
        <begin position="2657"/>
        <end position="2671"/>
    </location>
</feature>
<feature type="compositionally biased region" description="Low complexity" evidence="10">
    <location>
        <begin position="2492"/>
        <end position="2510"/>
    </location>
</feature>
<evidence type="ECO:0000313" key="14">
    <source>
        <dbReference type="Proteomes" id="UP000075881"/>
    </source>
</evidence>
<feature type="compositionally biased region" description="Polar residues" evidence="10">
    <location>
        <begin position="2879"/>
        <end position="2889"/>
    </location>
</feature>
<accession>A0A182JQ39</accession>
<feature type="compositionally biased region" description="Basic and acidic residues" evidence="10">
    <location>
        <begin position="1705"/>
        <end position="1723"/>
    </location>
</feature>
<evidence type="ECO:0000259" key="11">
    <source>
        <dbReference type="PROSITE" id="PS51192"/>
    </source>
</evidence>
<feature type="region of interest" description="Disordered" evidence="10">
    <location>
        <begin position="1337"/>
        <end position="1363"/>
    </location>
</feature>
<feature type="compositionally biased region" description="Low complexity" evidence="10">
    <location>
        <begin position="1458"/>
        <end position="1473"/>
    </location>
</feature>
<feature type="compositionally biased region" description="Polar residues" evidence="10">
    <location>
        <begin position="2838"/>
        <end position="2857"/>
    </location>
</feature>
<feature type="compositionally biased region" description="Gly residues" evidence="10">
    <location>
        <begin position="259"/>
        <end position="274"/>
    </location>
</feature>
<dbReference type="SUPFAM" id="SSF52540">
    <property type="entry name" value="P-loop containing nucleoside triphosphate hydrolases"/>
    <property type="match status" value="2"/>
</dbReference>
<feature type="compositionally biased region" description="Low complexity" evidence="10">
    <location>
        <begin position="2975"/>
        <end position="3012"/>
    </location>
</feature>
<dbReference type="GO" id="GO:0004386">
    <property type="term" value="F:helicase activity"/>
    <property type="evidence" value="ECO:0007669"/>
    <property type="project" value="UniProtKB-KW"/>
</dbReference>
<feature type="compositionally biased region" description="Polar residues" evidence="10">
    <location>
        <begin position="2743"/>
        <end position="2773"/>
    </location>
</feature>
<dbReference type="GO" id="GO:0005634">
    <property type="term" value="C:nucleus"/>
    <property type="evidence" value="ECO:0007669"/>
    <property type="project" value="UniProtKB-SubCell"/>
</dbReference>
<sequence length="3570" mass="380956">MDPNETHHSQSGAPADGTGGRGPHTAAAVGASGGSGAPGSAAAAAAAATAAAAAYHQQQYSQMPSHHLSSGYAAAMMDHHHHHQMKDPYSHYHHHGRHYADPYAAMHHSHGGAVYHAPPHGPPPPPPSALGSMHSQHSYPHHHHPHPHQNPYSHAYHHQPPATYPGSQVSASNAYHHGGHPVHHSGHTSSMGQYGSSQAPQYPGYGQLAGANDQLTPSGHYAGSTSVPHHHNPTIGAAGGAYRDDKDMLMGQHDHSGPGPNGAGSDGTGMGGIGSTMPATNPPSTTIPSGCGPGASSNSSSGKRKIEILDNILIKKSKNTASEGGMAAGSMHANSSHSNPYGQASDQSTGGAGTTMGAGDSTKSSFQISNLLDDKNVKQQLSYAATDGANVVSQHQMHTASHSGREKKGNESSHYHHGNAGSSSGRKSSKAAKGGDSSKHDRSGALTVASTSATAPEATADQHQQQTSSTQHMDFDISEKLKEMGEISVKPVSKTDANTKSRASELECNEEISLEITKKDAAMRKVSNLRKNIKEVMDDNQLDASTLAAQRQELERLARVQEQQRIIREVQRQLALERQTNKTEQKVMQFLQGHASILKSQQPSTSSTAASGSGSGVASTTPIRVGYVKNPFETRGRPPKNRQLLISTATTSLLTTTTTTASLSTTTMTTNLTPSVSIAPVKASSLASSLTPTGTTISASASSPSIIPVRTFEEMVDSEEELEPEEEPEDEDDDSDGEVIALPEKKEIVTIDSSSDDDCIVLSDDDEEPEDESDDDPQNSGLHVNDAYNVPDDQGRVVINVGHADGEEDIFLAPQIARIIKPHQIGGVRFLFDNIIESIERYDSSTGFGCILAHSMGLGKTLQLVCFCDIFLRHTSSKTVLIIMPINTLQNWLNEFNTWLPEDAENSPLRNHGEVRPRNFRIYILNDSHKTLKSRSKVVLEWAKNGGVLLIGYEMYRLLSQKKMTKKKKKKKGVAIELEEEKESTEEQRNMFDDIHEALVKPGPDLVVCDEGHRIKNSHASISVALKQIKSKRRVVLTGYPLQNNLLEYWCMVDFVRPNYLGTKTEFSNMFERPIQNGQCIDSTPQDIKLMRYRAHVLHSLLLGFVQRRSHSVLQTSLPQKEEYVLLIRMTEFQRKLYSVFMNEVVRTKAVPNPLKAFAVCCKIWNHPDVLYNFLKQSERDLDLELEEPEPPPLPGVAAKPGEIPSTAITPATSGTVTPMEIDSAAAVCSIPSTTNTMEVPPISAIAPIGPAKGGRKNAAVPKPAKPLALKKDGTPRKPRTSKKAAVNNKSQAVGKDGKIVPAATISPSNVNKDTNAMMMDTAPAVPLGAFPKMEGSGPDFESEGSTVKQEVGGPTYPQQADGTQYPVGTGIGEYPYQPYPGAGPMAPNHVYGSYGQGMNIMGPDQTNVYGNTYTNTGANGQYGGSNNQAGGHGGAADPYNGSYGNNYYRNEYASSYNQSSAYSSGGTSSTGTPGYNQNQYPYGANTSEGVVGNSQYSNNGSESGTQNPQTNNYWGDSTNVNGSNTYYDQQQQQQPSTPNEANGGTGTAFSAYGTGYEGSNGTQQQPSLSTDQNGSSGVFNFPNVEQQPAAVAPSTVNPESETSSSFDNFSTTGTLPENGLPKWDAEQSNNGNHPAAVGDVELSQSQVTENPGIDQEATITTAPITDAPLVPVQSSTGASECNPDAAAITQEQANAQYANQPSLEDLKDPVEPDLAGEKPPEIVGIDTKDIGKLDDELDIKQEIKKEAESEDVKENTITESVQVKQEEQDTLVMKNEVKVEEKGEKLTYDVCEDMPDKTASVLKEEKLNDSKEDVKPIKKEELPVDVEIKQEEEKKPSSETKTIETCDEKKLEEETETQMKKEVVEITLEKNEDDQVESKSKEEVEKASDEDINLVEKDVNGEKKPNDDSTLLEEGEVIVKEEEKESATSDKDTSSNTSTATSTTTSTTLTTATATTTTTTSTGTKEGKGKDSKDEIPYEWAFELMKGYIPDLLENSPKMDIFFCILEESIRLGDRLLVFSQSLLTLNLIERFLQHNKIPGTENYWAKNSSYFRLDGSTVAQEREKLINEFNSNPNVHLFLVSTRAGSLGINLVGANRVVVFDASWNPCHDTQAVCRVYRYGQKKPCFVYRLVMDNCLEKKIYDRQINKQGMSDRIVDECNPDAHLSMKEITSLCYDDGEDGEMKDFSEEKDKFIDIVMQHLLESHSKKLTKAPFAHESLLIDRKEKKLSSAEKRQAQRGYELEKQAATKPQYSYTSMGTTYRAIRTSDGSIIHRPVASVRPMQAGEANKTNAPGARPTRWIAAEVWQRQGMTAQEMTLPIDVVIPTSSADKSNIVLKAGQKVMVLKSPKGIYMQLESGKIIAIRTAFKVGQSKETPPAKGGIITTTPTTATGRRTSNLTFGTAKASTTLLATKNGAGGSGGSVGDFSEGNSLSIASNSDDDEKSDSSMLPLTINDDGDSEKESMSVDDYPDKPVSKKDTETEQIVSDRTTDTMMSSTSSTSNSSSIALPTTTSTTTSFTNASPVKSGNASASESVNKFPMIQSAYSLAPQAQSLVSNRAGSAIGPLHASLSPTVQPTATVTIDDDSPPMREKTVYKPNLIERKSKASPSSLKNYRHKASKVQEASTPSTTAAPTSVSSVAVTSSTNITTTTVTSNLSAPNVHHSNTTSKANEVPGINTASDAASGMYNMASGTNTHNSNVYQPAMMMANDKMLASHAINNQSATADGFSGTGSAAYPATAHASHSGSKLPITSTTSSMPTDAMSSGLQQYPGTQHAMAGGHQTNYGGGHPIPTGESLTAKNHNQQSTVSHVGVTSPAAYNSSTGSGNSSKQHHSWMPYNSSAAGGTVPGSSGNTMTPPGYGQLPQQQHPQQQHMQPHVNYSQQHQQHYQPMGGQMQHRMPHQQSAHSHHLGLHQHQPGNVHPPPPAPQYESSLNFLEKTTSALINNQNQSEFQASLSNITRSPTPTDGYIDYNPKPAAASTKKGGSGKSKTPKAPKNDYNAAKKALNKRNNPSPYTHISSSSASSSPSASPAVMNHSQNTSTVPAPSTAGTGIYQGYHTGATSGVSHAAMAPVASAATATSSGGNPSSGLYYDQYGQPINQHHQHLAAGYGASAALMGTPPTTSATNNGHILASHPSTVAGYGSVPPPVSSYAGPSYTSTSNSTTSTATVRSNYYQPPGAPESGTGSASQPPVAGMLATDTSSSGYTLPTTAAVQTHHQHRPGSPSPAIPLHYSQPQATSGTTSSRSGSSRGSSNAPPQQHLMHQMPQPQQHQQHHMQAQQHTTHQQQHTTPSATAAAVQPDYSLHSQSSAVYGSTMGAAPLNNPDVGNTPTDTPSGNVYQQQQHHPSHQSPHQHQHHQQAHHQPAVSAPGSFHPYSSSSSGAGYGAPSIAVASQNATTTTSTAAAAAVASSAGGSAGSSSSAANGSAFHRPESAMTMGTAPPSAVVAPPVSSYDTPPTYIPEANASAAAYHQYHHAPYQASQYHHHQPQGYYPPHPPPPSAYPYYPSTAGPYGAGQAPPPPPPGSGMVPTDSQYHSYPPPPPVSAAAATASNYNYPPYPSQPGVGQWQ</sequence>
<dbReference type="Gene3D" id="3.40.50.10810">
    <property type="entry name" value="Tandem AAA-ATPase domain"/>
    <property type="match status" value="1"/>
</dbReference>
<feature type="compositionally biased region" description="Low complexity" evidence="10">
    <location>
        <begin position="1259"/>
        <end position="1268"/>
    </location>
</feature>
<feature type="region of interest" description="Disordered" evidence="10">
    <location>
        <begin position="2373"/>
        <end position="2395"/>
    </location>
</feature>
<reference evidence="14" key="1">
    <citation type="submission" date="2013-03" db="EMBL/GenBank/DDBJ databases">
        <title>The Genome Sequence of Anopheles christyi ACHKN1017.</title>
        <authorList>
            <consortium name="The Broad Institute Genomics Platform"/>
            <person name="Neafsey D.E."/>
            <person name="Besansky N."/>
            <person name="Walker B."/>
            <person name="Young S.K."/>
            <person name="Zeng Q."/>
            <person name="Gargeya S."/>
            <person name="Fitzgerald M."/>
            <person name="Haas B."/>
            <person name="Abouelleil A."/>
            <person name="Allen A.W."/>
            <person name="Alvarado L."/>
            <person name="Arachchi H.M."/>
            <person name="Berlin A.M."/>
            <person name="Chapman S.B."/>
            <person name="Gainer-Dewar J."/>
            <person name="Goldberg J."/>
            <person name="Griggs A."/>
            <person name="Gujja S."/>
            <person name="Hansen M."/>
            <person name="Howarth C."/>
            <person name="Imamovic A."/>
            <person name="Ireland A."/>
            <person name="Larimer J."/>
            <person name="McCowan C."/>
            <person name="Murphy C."/>
            <person name="Pearson M."/>
            <person name="Poon T.W."/>
            <person name="Priest M."/>
            <person name="Roberts A."/>
            <person name="Saif S."/>
            <person name="Shea T."/>
            <person name="Sisk P."/>
            <person name="Sykes S."/>
            <person name="Wortman J."/>
            <person name="Nusbaum C."/>
            <person name="Birren B."/>
        </authorList>
    </citation>
    <scope>NUCLEOTIDE SEQUENCE [LARGE SCALE GENOMIC DNA]</scope>
    <source>
        <strain evidence="14">ACHKN1017</strain>
    </source>
</reference>
<feature type="region of interest" description="Disordered" evidence="10">
    <location>
        <begin position="3481"/>
        <end position="3570"/>
    </location>
</feature>
<feature type="compositionally biased region" description="Basic and acidic residues" evidence="10">
    <location>
        <begin position="1877"/>
        <end position="1908"/>
    </location>
</feature>
<keyword evidence="3" id="KW-0547">Nucleotide-binding</keyword>
<feature type="compositionally biased region" description="Polar residues" evidence="10">
    <location>
        <begin position="3036"/>
        <end position="3048"/>
    </location>
</feature>
<feature type="compositionally biased region" description="Low complexity" evidence="10">
    <location>
        <begin position="2625"/>
        <end position="2636"/>
    </location>
</feature>
<dbReference type="Proteomes" id="UP000075881">
    <property type="component" value="Unassembled WGS sequence"/>
</dbReference>
<feature type="compositionally biased region" description="Low complexity" evidence="10">
    <location>
        <begin position="2376"/>
        <end position="2395"/>
    </location>
</feature>
<dbReference type="EnsemblMetazoa" id="ACHR000623-RA">
    <property type="protein sequence ID" value="ACHR000623-PA"/>
    <property type="gene ID" value="ACHR000623"/>
</dbReference>
<feature type="compositionally biased region" description="Polar residues" evidence="10">
    <location>
        <begin position="3200"/>
        <end position="3217"/>
    </location>
</feature>